<dbReference type="GO" id="GO:0005886">
    <property type="term" value="C:plasma membrane"/>
    <property type="evidence" value="ECO:0007669"/>
    <property type="project" value="UniProtKB-SubCell"/>
</dbReference>
<evidence type="ECO:0000256" key="1">
    <source>
        <dbReference type="ARBA" id="ARBA00004651"/>
    </source>
</evidence>
<feature type="transmembrane region" description="Helical" evidence="10">
    <location>
        <begin position="102"/>
        <end position="119"/>
    </location>
</feature>
<feature type="transmembrane region" description="Helical" evidence="10">
    <location>
        <begin position="65"/>
        <end position="90"/>
    </location>
</feature>
<evidence type="ECO:0000256" key="3">
    <source>
        <dbReference type="ARBA" id="ARBA00022692"/>
    </source>
</evidence>
<accession>A0ABD2PUV6</accession>
<keyword evidence="7" id="KW-0675">Receptor</keyword>
<keyword evidence="3 10" id="KW-0812">Transmembrane</keyword>
<comment type="caution">
    <text evidence="12">The sequence shown here is derived from an EMBL/GenBank/DDBJ whole genome shotgun (WGS) entry which is preliminary data.</text>
</comment>
<feature type="transmembrane region" description="Helical" evidence="10">
    <location>
        <begin position="31"/>
        <end position="53"/>
    </location>
</feature>
<reference evidence="12 13" key="1">
    <citation type="submission" date="2024-11" db="EMBL/GenBank/DDBJ databases">
        <title>Adaptive evolution of stress response genes in parasites aligns with host niche diversity.</title>
        <authorList>
            <person name="Hahn C."/>
            <person name="Resl P."/>
        </authorList>
    </citation>
    <scope>NUCLEOTIDE SEQUENCE [LARGE SCALE GENOMIC DNA]</scope>
    <source>
        <strain evidence="12">EGGRZ-B1_66</strain>
        <tissue evidence="12">Body</tissue>
    </source>
</reference>
<dbReference type="AlphaFoldDB" id="A0ABD2PUV6"/>
<keyword evidence="5" id="KW-0297">G-protein coupled receptor</keyword>
<dbReference type="Pfam" id="PF00001">
    <property type="entry name" value="7tm_1"/>
    <property type="match status" value="1"/>
</dbReference>
<evidence type="ECO:0000256" key="10">
    <source>
        <dbReference type="SAM" id="Phobius"/>
    </source>
</evidence>
<dbReference type="PANTHER" id="PTHR24229">
    <property type="entry name" value="NEUROPEPTIDES RECEPTOR"/>
    <property type="match status" value="1"/>
</dbReference>
<keyword evidence="4 10" id="KW-1133">Transmembrane helix</keyword>
<dbReference type="PROSITE" id="PS50262">
    <property type="entry name" value="G_PROTEIN_RECEP_F1_2"/>
    <property type="match status" value="1"/>
</dbReference>
<dbReference type="InterPro" id="IPR000276">
    <property type="entry name" value="GPCR_Rhodpsn"/>
</dbReference>
<evidence type="ECO:0000256" key="7">
    <source>
        <dbReference type="ARBA" id="ARBA00023170"/>
    </source>
</evidence>
<dbReference type="SUPFAM" id="SSF81321">
    <property type="entry name" value="Family A G protein-coupled receptor-like"/>
    <property type="match status" value="1"/>
</dbReference>
<proteinExistence type="predicted"/>
<dbReference type="CDD" id="cd00637">
    <property type="entry name" value="7tm_classA_rhodopsin-like"/>
    <property type="match status" value="1"/>
</dbReference>
<comment type="subcellular location">
    <subcellularLocation>
        <location evidence="1">Cell membrane</location>
        <topology evidence="1">Multi-pass membrane protein</topology>
    </subcellularLocation>
</comment>
<organism evidence="12 13">
    <name type="scientific">Cichlidogyrus casuarinus</name>
    <dbReference type="NCBI Taxonomy" id="1844966"/>
    <lineage>
        <taxon>Eukaryota</taxon>
        <taxon>Metazoa</taxon>
        <taxon>Spiralia</taxon>
        <taxon>Lophotrochozoa</taxon>
        <taxon>Platyhelminthes</taxon>
        <taxon>Monogenea</taxon>
        <taxon>Monopisthocotylea</taxon>
        <taxon>Dactylogyridea</taxon>
        <taxon>Ancyrocephalidae</taxon>
        <taxon>Cichlidogyrus</taxon>
    </lineage>
</organism>
<dbReference type="EMBL" id="JBJKFK010002353">
    <property type="protein sequence ID" value="KAL3311235.1"/>
    <property type="molecule type" value="Genomic_DNA"/>
</dbReference>
<feature type="domain" description="G-protein coupled receptors family 1 profile" evidence="11">
    <location>
        <begin position="44"/>
        <end position="336"/>
    </location>
</feature>
<evidence type="ECO:0000256" key="9">
    <source>
        <dbReference type="SAM" id="MobiDB-lite"/>
    </source>
</evidence>
<feature type="transmembrane region" description="Helical" evidence="10">
    <location>
        <begin position="148"/>
        <end position="167"/>
    </location>
</feature>
<evidence type="ECO:0000256" key="5">
    <source>
        <dbReference type="ARBA" id="ARBA00023040"/>
    </source>
</evidence>
<dbReference type="PRINTS" id="PR00237">
    <property type="entry name" value="GPCRRHODOPSN"/>
</dbReference>
<dbReference type="GO" id="GO:0004930">
    <property type="term" value="F:G protein-coupled receptor activity"/>
    <property type="evidence" value="ECO:0007669"/>
    <property type="project" value="UniProtKB-KW"/>
</dbReference>
<feature type="transmembrane region" description="Helical" evidence="10">
    <location>
        <begin position="313"/>
        <end position="339"/>
    </location>
</feature>
<evidence type="ECO:0000256" key="6">
    <source>
        <dbReference type="ARBA" id="ARBA00023136"/>
    </source>
</evidence>
<dbReference type="Gene3D" id="1.20.1070.10">
    <property type="entry name" value="Rhodopsin 7-helix transmembrane proteins"/>
    <property type="match status" value="1"/>
</dbReference>
<gene>
    <name evidence="12" type="ORF">Ciccas_010187</name>
</gene>
<evidence type="ECO:0000313" key="13">
    <source>
        <dbReference type="Proteomes" id="UP001626550"/>
    </source>
</evidence>
<keyword evidence="13" id="KW-1185">Reference proteome</keyword>
<evidence type="ECO:0000256" key="4">
    <source>
        <dbReference type="ARBA" id="ARBA00022989"/>
    </source>
</evidence>
<dbReference type="Proteomes" id="UP001626550">
    <property type="component" value="Unassembled WGS sequence"/>
</dbReference>
<feature type="transmembrane region" description="Helical" evidence="10">
    <location>
        <begin position="220"/>
        <end position="246"/>
    </location>
</feature>
<evidence type="ECO:0000256" key="8">
    <source>
        <dbReference type="ARBA" id="ARBA00023224"/>
    </source>
</evidence>
<dbReference type="PANTHER" id="PTHR24229:SF40">
    <property type="entry name" value="ALLATOSTATIN C RECEPTOR 1-RELATED"/>
    <property type="match status" value="1"/>
</dbReference>
<feature type="compositionally biased region" description="Polar residues" evidence="9">
    <location>
        <begin position="560"/>
        <end position="570"/>
    </location>
</feature>
<dbReference type="InterPro" id="IPR017452">
    <property type="entry name" value="GPCR_Rhodpsn_7TM"/>
</dbReference>
<evidence type="ECO:0000259" key="11">
    <source>
        <dbReference type="PROSITE" id="PS50262"/>
    </source>
</evidence>
<keyword evidence="2" id="KW-1003">Cell membrane</keyword>
<sequence>MYEMLDLNKSLTIPWIRTNQPQIQIRRTTQAVVVAVLVIFGITALILTFYAVHKNQRIWRSASQVYLLSLGTVDFITLVFLGTSSIYLFHGEDEQVVKIAQSLHHWAIISLIMASNWILTIQSLERVWVVAGRSSFGPKPVMTKKQRIIIVIFLVTFSALLIIPMSAKHINEQIIVDKSSDDLLGEYESNPDTWKSENSTNKTLDLNFRKNTEEHIVFRIYLWAVFFFIQFLIPLIVIMITSYHLLKCVRQTRKLLPKLQNPVLKQNSRISKEELTVTVSILCLNLAFVICQGQFSLYTAIQKIILNNMESRAFQIFSLMSIVILALKSDFSLLLNWWLSERFSRTLKRLVHRMTTMNVVNNNSSSIDPNIMTNTRIPGEMTSPNKFSTLKKVNRRRPFLRNRFFLRRDKRSNSSSDGCGSPNCDARCQGLPKPPFEIRLTEKPRPLVDCDGSGQPVYQLVVKHPYQMESDCQNQNVQLHVCSLQQYFPWKKDDYEAKIVNPLSKPRKRGIFSRWHKKHCKKRSTNNTNRERIELCKDSSINNKNSTYTSLMPSKLARNSPVSPFSRDST</sequence>
<keyword evidence="6 10" id="KW-0472">Membrane</keyword>
<evidence type="ECO:0000313" key="12">
    <source>
        <dbReference type="EMBL" id="KAL3311235.1"/>
    </source>
</evidence>
<protein>
    <recommendedName>
        <fullName evidence="11">G-protein coupled receptors family 1 profile domain-containing protein</fullName>
    </recommendedName>
</protein>
<evidence type="ECO:0000256" key="2">
    <source>
        <dbReference type="ARBA" id="ARBA00022475"/>
    </source>
</evidence>
<feature type="transmembrane region" description="Helical" evidence="10">
    <location>
        <begin position="275"/>
        <end position="301"/>
    </location>
</feature>
<feature type="region of interest" description="Disordered" evidence="9">
    <location>
        <begin position="546"/>
        <end position="570"/>
    </location>
</feature>
<name>A0ABD2PUV6_9PLAT</name>
<keyword evidence="8" id="KW-0807">Transducer</keyword>